<proteinExistence type="predicted"/>
<accession>A0AA41RNT2</accession>
<feature type="region of interest" description="Disordered" evidence="1">
    <location>
        <begin position="53"/>
        <end position="82"/>
    </location>
</feature>
<evidence type="ECO:0000313" key="2">
    <source>
        <dbReference type="EMBL" id="MCL7021717.1"/>
    </source>
</evidence>
<name>A0AA41RNT2_PAPNU</name>
<comment type="caution">
    <text evidence="2">The sequence shown here is derived from an EMBL/GenBank/DDBJ whole genome shotgun (WGS) entry which is preliminary data.</text>
</comment>
<organism evidence="2 3">
    <name type="scientific">Papaver nudicaule</name>
    <name type="common">Iceland poppy</name>
    <dbReference type="NCBI Taxonomy" id="74823"/>
    <lineage>
        <taxon>Eukaryota</taxon>
        <taxon>Viridiplantae</taxon>
        <taxon>Streptophyta</taxon>
        <taxon>Embryophyta</taxon>
        <taxon>Tracheophyta</taxon>
        <taxon>Spermatophyta</taxon>
        <taxon>Magnoliopsida</taxon>
        <taxon>Ranunculales</taxon>
        <taxon>Papaveraceae</taxon>
        <taxon>Papaveroideae</taxon>
        <taxon>Papaver</taxon>
    </lineage>
</organism>
<dbReference type="AlphaFoldDB" id="A0AA41RNT2"/>
<evidence type="ECO:0000313" key="3">
    <source>
        <dbReference type="Proteomes" id="UP001177140"/>
    </source>
</evidence>
<sequence>MSGKVCTPVRRSERLMNKDYEYREESLCASTIGSFRNLMGIEKANSETSRLVAKRSDGLSSGGPPSSFADQNVPQKPLDGDAVGGNDLSMVVPLMRRIYLLPAITSLLLLLTLQRPQVAEKSNGKINNQSSSSSESLSSFMWFQTSGSWVVIQLIPSLEMKTLEYAGHGRSRNLVPSLGTEFQPLDLLPKQ</sequence>
<reference evidence="2" key="1">
    <citation type="submission" date="2022-03" db="EMBL/GenBank/DDBJ databases">
        <title>A functionally conserved STORR gene fusion in Papaver species that diverged 16.8 million years ago.</title>
        <authorList>
            <person name="Catania T."/>
        </authorList>
    </citation>
    <scope>NUCLEOTIDE SEQUENCE</scope>
    <source>
        <strain evidence="2">S-191538</strain>
    </source>
</reference>
<gene>
    <name evidence="2" type="ORF">MKW94_020410</name>
</gene>
<keyword evidence="3" id="KW-1185">Reference proteome</keyword>
<protein>
    <submittedName>
        <fullName evidence="2">Uncharacterized protein</fullName>
    </submittedName>
</protein>
<dbReference type="EMBL" id="JAJJMA010003834">
    <property type="protein sequence ID" value="MCL7021717.1"/>
    <property type="molecule type" value="Genomic_DNA"/>
</dbReference>
<dbReference type="Proteomes" id="UP001177140">
    <property type="component" value="Unassembled WGS sequence"/>
</dbReference>
<evidence type="ECO:0000256" key="1">
    <source>
        <dbReference type="SAM" id="MobiDB-lite"/>
    </source>
</evidence>